<evidence type="ECO:0000313" key="1">
    <source>
        <dbReference type="EMBL" id="EPZ34410.1"/>
    </source>
</evidence>
<dbReference type="EMBL" id="KE560959">
    <property type="protein sequence ID" value="EPZ34410.1"/>
    <property type="molecule type" value="Genomic_DNA"/>
</dbReference>
<dbReference type="EMBL" id="ML004961">
    <property type="protein sequence ID" value="RKP21377.1"/>
    <property type="molecule type" value="Genomic_DNA"/>
</dbReference>
<dbReference type="AlphaFoldDB" id="A0A075AVW9"/>
<accession>A0A075AVW9</accession>
<dbReference type="Proteomes" id="UP000030755">
    <property type="component" value="Unassembled WGS sequence"/>
</dbReference>
<dbReference type="HOGENOM" id="CLU_1138542_0_0_1"/>
<gene>
    <name evidence="1" type="ORF">O9G_000597</name>
    <name evidence="2" type="ORF">ROZALSC1DRAFT_27221</name>
</gene>
<protein>
    <submittedName>
        <fullName evidence="1">Uncharacterized protein</fullName>
    </submittedName>
</protein>
<reference evidence="2" key="3">
    <citation type="submission" date="2018-08" db="EMBL/GenBank/DDBJ databases">
        <title>Leveraging single-cell genomics to expand the Fungal Tree of Life.</title>
        <authorList>
            <consortium name="DOE Joint Genome Institute"/>
            <person name="Ahrendt S.R."/>
            <person name="Quandt C.A."/>
            <person name="Ciobanu D."/>
            <person name="Clum A."/>
            <person name="Salamov A."/>
            <person name="Andreopoulos B."/>
            <person name="Cheng J.-F."/>
            <person name="Woyke T."/>
            <person name="Pelin A."/>
            <person name="Henrissat B."/>
            <person name="Reynolds N."/>
            <person name="Benny G.L."/>
            <person name="Smith M.E."/>
            <person name="James T.Y."/>
            <person name="Grigoriev I.V."/>
        </authorList>
    </citation>
    <scope>NUCLEOTIDE SEQUENCE</scope>
    <source>
        <strain evidence="2">CSF55</strain>
    </source>
</reference>
<proteinExistence type="predicted"/>
<dbReference type="OrthoDB" id="9946895at2759"/>
<reference evidence="4" key="2">
    <citation type="journal article" date="2018" name="Nat. Microbiol.">
        <title>Leveraging single-cell genomics to expand the fungal tree of life.</title>
        <authorList>
            <person name="Ahrendt S.R."/>
            <person name="Quandt C.A."/>
            <person name="Ciobanu D."/>
            <person name="Clum A."/>
            <person name="Salamov A."/>
            <person name="Andreopoulos B."/>
            <person name="Cheng J.F."/>
            <person name="Woyke T."/>
            <person name="Pelin A."/>
            <person name="Henrissat B."/>
            <person name="Reynolds N.K."/>
            <person name="Benny G.L."/>
            <person name="Smith M.E."/>
            <person name="James T.Y."/>
            <person name="Grigoriev I.V."/>
        </authorList>
    </citation>
    <scope>NUCLEOTIDE SEQUENCE [LARGE SCALE GENOMIC DNA]</scope>
    <source>
        <strain evidence="4">CSF55</strain>
    </source>
</reference>
<organism evidence="1 3">
    <name type="scientific">Rozella allomycis (strain CSF55)</name>
    <dbReference type="NCBI Taxonomy" id="988480"/>
    <lineage>
        <taxon>Eukaryota</taxon>
        <taxon>Fungi</taxon>
        <taxon>Fungi incertae sedis</taxon>
        <taxon>Cryptomycota</taxon>
        <taxon>Cryptomycota incertae sedis</taxon>
        <taxon>Rozella</taxon>
    </lineage>
</organism>
<keyword evidence="3" id="KW-1185">Reference proteome</keyword>
<evidence type="ECO:0000313" key="4">
    <source>
        <dbReference type="Proteomes" id="UP000281549"/>
    </source>
</evidence>
<dbReference type="Proteomes" id="UP000281549">
    <property type="component" value="Unassembled WGS sequence"/>
</dbReference>
<name>A0A075AVW9_ROZAC</name>
<evidence type="ECO:0000313" key="3">
    <source>
        <dbReference type="Proteomes" id="UP000030755"/>
    </source>
</evidence>
<evidence type="ECO:0000313" key="2">
    <source>
        <dbReference type="EMBL" id="RKP21377.1"/>
    </source>
</evidence>
<dbReference type="PRINTS" id="PR02075">
    <property type="entry name" value="FIBSHEATHIP1"/>
</dbReference>
<dbReference type="InterPro" id="IPR026246">
    <property type="entry name" value="Fsip1"/>
</dbReference>
<sequence>MHTPNRSDDEEKLLAGLLKIEELDKILKEKSNLEKNMEKQTHDDGKVDVIETMGLDDPDNNRPNARYFTALTPDEKCRISNIMKILDYDDTVNLDEESATPSVGNEDYLNFINGYLPDKKALESIVCIDQKLQNLVPSSEWEGKGLQPSQSRNYSSLSFTDSISYIHCGADVESISTIRDLESIICEENPSNYMSKKITNDRKRIADIDKKIEELKISLNDIFSNSILEKILVKSKHEFITSDE</sequence>
<reference evidence="1 3" key="1">
    <citation type="journal article" date="2013" name="Curr. Biol.">
        <title>Shared signatures of parasitism and phylogenomics unite Cryptomycota and microsporidia.</title>
        <authorList>
            <person name="James T.Y."/>
            <person name="Pelin A."/>
            <person name="Bonen L."/>
            <person name="Ahrendt S."/>
            <person name="Sain D."/>
            <person name="Corradi N."/>
            <person name="Stajich J.E."/>
        </authorList>
    </citation>
    <scope>NUCLEOTIDE SEQUENCE [LARGE SCALE GENOMIC DNA]</scope>
    <source>
        <strain evidence="1 3">CSF55</strain>
        <strain evidence="1 3">CSF55</strain>
    </source>
</reference>